<dbReference type="AlphaFoldDB" id="A0A2P2ML31"/>
<evidence type="ECO:0000313" key="2">
    <source>
        <dbReference type="EMBL" id="MBX30910.1"/>
    </source>
</evidence>
<proteinExistence type="predicted"/>
<reference evidence="2" key="1">
    <citation type="submission" date="2018-02" db="EMBL/GenBank/DDBJ databases">
        <title>Rhizophora mucronata_Transcriptome.</title>
        <authorList>
            <person name="Meera S.P."/>
            <person name="Sreeshan A."/>
            <person name="Augustine A."/>
        </authorList>
    </citation>
    <scope>NUCLEOTIDE SEQUENCE</scope>
    <source>
        <tissue evidence="2">Leaf</tissue>
    </source>
</reference>
<protein>
    <submittedName>
        <fullName evidence="2">Uncharacterized protein</fullName>
    </submittedName>
</protein>
<feature type="signal peptide" evidence="1">
    <location>
        <begin position="1"/>
        <end position="16"/>
    </location>
</feature>
<sequence length="95" mass="10830">MMVVVAVIVLVPSALDDVNNCFAVILTPACWRACSLFINILFMINSLICLPHGYLSTLYCLCFGLQFCISNYRVARNITYNISLHLDSYFKEHKF</sequence>
<organism evidence="2">
    <name type="scientific">Rhizophora mucronata</name>
    <name type="common">Asiatic mangrove</name>
    <dbReference type="NCBI Taxonomy" id="61149"/>
    <lineage>
        <taxon>Eukaryota</taxon>
        <taxon>Viridiplantae</taxon>
        <taxon>Streptophyta</taxon>
        <taxon>Embryophyta</taxon>
        <taxon>Tracheophyta</taxon>
        <taxon>Spermatophyta</taxon>
        <taxon>Magnoliopsida</taxon>
        <taxon>eudicotyledons</taxon>
        <taxon>Gunneridae</taxon>
        <taxon>Pentapetalae</taxon>
        <taxon>rosids</taxon>
        <taxon>fabids</taxon>
        <taxon>Malpighiales</taxon>
        <taxon>Rhizophoraceae</taxon>
        <taxon>Rhizophora</taxon>
    </lineage>
</organism>
<dbReference type="EMBL" id="GGEC01050426">
    <property type="protein sequence ID" value="MBX30910.1"/>
    <property type="molecule type" value="Transcribed_RNA"/>
</dbReference>
<accession>A0A2P2ML31</accession>
<keyword evidence="1" id="KW-0732">Signal</keyword>
<name>A0A2P2ML31_RHIMU</name>
<evidence type="ECO:0000256" key="1">
    <source>
        <dbReference type="SAM" id="SignalP"/>
    </source>
</evidence>
<feature type="chain" id="PRO_5015134973" evidence="1">
    <location>
        <begin position="17"/>
        <end position="95"/>
    </location>
</feature>